<accession>K9Y2S5</accession>
<evidence type="ECO:0000313" key="3">
    <source>
        <dbReference type="Proteomes" id="UP000010473"/>
    </source>
</evidence>
<dbReference type="RefSeq" id="WP_015195713.1">
    <property type="nucleotide sequence ID" value="NC_019750.1"/>
</dbReference>
<dbReference type="Pfam" id="PF05973">
    <property type="entry name" value="Gp49"/>
    <property type="match status" value="1"/>
</dbReference>
<gene>
    <name evidence="2" type="ordered locus">Sta7437_4910</name>
</gene>
<evidence type="ECO:0008006" key="4">
    <source>
        <dbReference type="Google" id="ProtNLM"/>
    </source>
</evidence>
<geneLocation type="plasmid" evidence="2 3">
    <name>pSTA7437.03</name>
</geneLocation>
<dbReference type="Proteomes" id="UP000010473">
    <property type="component" value="Plasmid pSTA7437.03"/>
</dbReference>
<name>K9Y2S5_STAC7</name>
<dbReference type="AlphaFoldDB" id="K9Y2S5"/>
<reference evidence="3" key="1">
    <citation type="journal article" date="2013" name="Proc. Natl. Acad. Sci. U.S.A.">
        <title>Improving the coverage of the cyanobacterial phylum using diversity-driven genome sequencing.</title>
        <authorList>
            <person name="Shih P.M."/>
            <person name="Wu D."/>
            <person name="Latifi A."/>
            <person name="Axen S.D."/>
            <person name="Fewer D.P."/>
            <person name="Talla E."/>
            <person name="Calteau A."/>
            <person name="Cai F."/>
            <person name="Tandeau de Marsac N."/>
            <person name="Rippka R."/>
            <person name="Herdman M."/>
            <person name="Sivonen K."/>
            <person name="Coursin T."/>
            <person name="Laurent T."/>
            <person name="Goodwin L."/>
            <person name="Nolan M."/>
            <person name="Davenport K.W."/>
            <person name="Han C.S."/>
            <person name="Rubin E.M."/>
            <person name="Eisen J.A."/>
            <person name="Woyke T."/>
            <person name="Gugger M."/>
            <person name="Kerfeld C.A."/>
        </authorList>
    </citation>
    <scope>NUCLEOTIDE SEQUENCE [LARGE SCALE GENOMIC DNA]</scope>
    <source>
        <strain evidence="3">ATCC 29371 / PCC 7437</strain>
        <plasmid evidence="3">Plasmid pSTA7437.03</plasmid>
    </source>
</reference>
<keyword evidence="2" id="KW-0614">Plasmid</keyword>
<evidence type="ECO:0000313" key="2">
    <source>
        <dbReference type="EMBL" id="AFZ38337.1"/>
    </source>
</evidence>
<proteinExistence type="predicted"/>
<evidence type="ECO:0000256" key="1">
    <source>
        <dbReference type="SAM" id="MobiDB-lite"/>
    </source>
</evidence>
<dbReference type="KEGG" id="scs:Sta7437_4910"/>
<dbReference type="HOGENOM" id="CLU_122734_6_0_3"/>
<feature type="compositionally biased region" description="Polar residues" evidence="1">
    <location>
        <begin position="115"/>
        <end position="125"/>
    </location>
</feature>
<dbReference type="OrthoDB" id="573082at2"/>
<feature type="region of interest" description="Disordered" evidence="1">
    <location>
        <begin position="113"/>
        <end position="133"/>
    </location>
</feature>
<dbReference type="EMBL" id="CP003656">
    <property type="protein sequence ID" value="AFZ38337.1"/>
    <property type="molecule type" value="Genomic_DNA"/>
</dbReference>
<dbReference type="PATRIC" id="fig|111780.3.peg.5077"/>
<dbReference type="InterPro" id="IPR009241">
    <property type="entry name" value="HigB-like"/>
</dbReference>
<keyword evidence="3" id="KW-1185">Reference proteome</keyword>
<sequence>MTQWKIEFYQSPSGNPVVYDWFLEQEAKVKARFAQIFDLLQDKGTSVGMPYVRPIVNTKLYEIRVEQSTNIYRIFYFAYTGRRFILLHGFQKKTQKTPKKEIELAEKRRKEFLAQETQVQQPNNSKTKKKRKK</sequence>
<protein>
    <recommendedName>
        <fullName evidence="4">Type II toxin-antitoxin system RelE/ParE family toxin</fullName>
    </recommendedName>
</protein>
<organism evidence="2 3">
    <name type="scientific">Stanieria cyanosphaera (strain ATCC 29371 / PCC 7437)</name>
    <dbReference type="NCBI Taxonomy" id="111780"/>
    <lineage>
        <taxon>Bacteria</taxon>
        <taxon>Bacillati</taxon>
        <taxon>Cyanobacteriota</taxon>
        <taxon>Cyanophyceae</taxon>
        <taxon>Pleurocapsales</taxon>
        <taxon>Dermocarpellaceae</taxon>
        <taxon>Stanieria</taxon>
    </lineage>
</organism>